<dbReference type="AlphaFoldDB" id="A0A6S6SWQ9"/>
<feature type="transmembrane region" description="Helical" evidence="1">
    <location>
        <begin position="60"/>
        <end position="79"/>
    </location>
</feature>
<sequence>MNESLQSQLTQELNKIKMIWGALLFSVFIYLTISFVLTKIDSGLNFDPSILQINFLGISVLLWAYILGLALFLLGYYMINYLQKRSFKTIEEQSQTLDEKKLAFILKENTKNTFILFAIFELITIIGLILFMKSGYLNIVIHLSILTIIGALLIWPSENKILKNII</sequence>
<evidence type="ECO:0000313" key="2">
    <source>
        <dbReference type="EMBL" id="CAA6807021.1"/>
    </source>
</evidence>
<feature type="transmembrane region" description="Helical" evidence="1">
    <location>
        <begin position="20"/>
        <end position="40"/>
    </location>
</feature>
<gene>
    <name evidence="2" type="ORF">HELGO_WM13866</name>
</gene>
<keyword evidence="1" id="KW-0472">Membrane</keyword>
<evidence type="ECO:0000256" key="1">
    <source>
        <dbReference type="SAM" id="Phobius"/>
    </source>
</evidence>
<dbReference type="EMBL" id="CACVAW010000024">
    <property type="protein sequence ID" value="CAA6807021.1"/>
    <property type="molecule type" value="Genomic_DNA"/>
</dbReference>
<organism evidence="2">
    <name type="scientific">uncultured Campylobacterales bacterium</name>
    <dbReference type="NCBI Taxonomy" id="352960"/>
    <lineage>
        <taxon>Bacteria</taxon>
        <taxon>Pseudomonadati</taxon>
        <taxon>Campylobacterota</taxon>
        <taxon>Epsilonproteobacteria</taxon>
        <taxon>Campylobacterales</taxon>
        <taxon>environmental samples</taxon>
    </lineage>
</organism>
<accession>A0A6S6SWQ9</accession>
<keyword evidence="1" id="KW-0812">Transmembrane</keyword>
<keyword evidence="1" id="KW-1133">Transmembrane helix</keyword>
<feature type="transmembrane region" description="Helical" evidence="1">
    <location>
        <begin position="114"/>
        <end position="131"/>
    </location>
</feature>
<name>A0A6S6SWQ9_9BACT</name>
<reference evidence="2" key="1">
    <citation type="submission" date="2020-01" db="EMBL/GenBank/DDBJ databases">
        <authorList>
            <person name="Meier V. D."/>
            <person name="Meier V D."/>
        </authorList>
    </citation>
    <scope>NUCLEOTIDE SEQUENCE</scope>
    <source>
        <strain evidence="2">HLG_WM_MAG_12</strain>
    </source>
</reference>
<feature type="transmembrane region" description="Helical" evidence="1">
    <location>
        <begin position="137"/>
        <end position="155"/>
    </location>
</feature>
<protein>
    <submittedName>
        <fullName evidence="2">Uncharacterized protein</fullName>
    </submittedName>
</protein>
<proteinExistence type="predicted"/>